<evidence type="ECO:0000256" key="2">
    <source>
        <dbReference type="ARBA" id="ARBA00007511"/>
    </source>
</evidence>
<feature type="transmembrane region" description="Helical" evidence="6">
    <location>
        <begin position="157"/>
        <end position="178"/>
    </location>
</feature>
<accession>A0A2S5TJI0</accession>
<evidence type="ECO:0000256" key="4">
    <source>
        <dbReference type="ARBA" id="ARBA00022989"/>
    </source>
</evidence>
<dbReference type="Proteomes" id="UP000238220">
    <property type="component" value="Unassembled WGS sequence"/>
</dbReference>
<keyword evidence="3 6" id="KW-0812">Transmembrane</keyword>
<feature type="transmembrane region" description="Helical" evidence="6">
    <location>
        <begin position="48"/>
        <end position="69"/>
    </location>
</feature>
<dbReference type="RefSeq" id="WP_104229376.1">
    <property type="nucleotide sequence ID" value="NZ_PSNW01000002.1"/>
</dbReference>
<dbReference type="EMBL" id="PSNW01000002">
    <property type="protein sequence ID" value="PPE75150.1"/>
    <property type="molecule type" value="Genomic_DNA"/>
</dbReference>
<evidence type="ECO:0000313" key="8">
    <source>
        <dbReference type="Proteomes" id="UP000238220"/>
    </source>
</evidence>
<dbReference type="InterPro" id="IPR005496">
    <property type="entry name" value="Integral_membrane_TerC"/>
</dbReference>
<keyword evidence="5 6" id="KW-0472">Membrane</keyword>
<dbReference type="PANTHER" id="PTHR30238:SF4">
    <property type="entry name" value="SLL1022 PROTEIN"/>
    <property type="match status" value="1"/>
</dbReference>
<evidence type="ECO:0008006" key="9">
    <source>
        <dbReference type="Google" id="ProtNLM"/>
    </source>
</evidence>
<feature type="transmembrane region" description="Helical" evidence="6">
    <location>
        <begin position="81"/>
        <end position="98"/>
    </location>
</feature>
<protein>
    <recommendedName>
        <fullName evidence="9">TerC family protein</fullName>
    </recommendedName>
</protein>
<gene>
    <name evidence="7" type="ORF">C3942_05590</name>
</gene>
<dbReference type="PANTHER" id="PTHR30238">
    <property type="entry name" value="MEMBRANE BOUND PREDICTED REDOX MODULATOR"/>
    <property type="match status" value="1"/>
</dbReference>
<proteinExistence type="inferred from homology"/>
<name>A0A2S5TJI0_9GAMM</name>
<feature type="transmembrane region" description="Helical" evidence="6">
    <location>
        <begin position="190"/>
        <end position="209"/>
    </location>
</feature>
<feature type="transmembrane region" description="Helical" evidence="6">
    <location>
        <begin position="215"/>
        <end position="232"/>
    </location>
</feature>
<comment type="caution">
    <text evidence="7">The sequence shown here is derived from an EMBL/GenBank/DDBJ whole genome shotgun (WGS) entry which is preliminary data.</text>
</comment>
<reference evidence="7 8" key="1">
    <citation type="submission" date="2018-02" db="EMBL/GenBank/DDBJ databases">
        <title>Genome sequencing of Solimonas sp. HR-BB.</title>
        <authorList>
            <person name="Lee Y."/>
            <person name="Jeon C.O."/>
        </authorList>
    </citation>
    <scope>NUCLEOTIDE SEQUENCE [LARGE SCALE GENOMIC DNA]</scope>
    <source>
        <strain evidence="7 8">HR-BB</strain>
    </source>
</reference>
<comment type="similarity">
    <text evidence="2">Belongs to the TerC family.</text>
</comment>
<dbReference type="AlphaFoldDB" id="A0A2S5TJI0"/>
<dbReference type="Pfam" id="PF03741">
    <property type="entry name" value="TerC"/>
    <property type="match status" value="1"/>
</dbReference>
<evidence type="ECO:0000256" key="6">
    <source>
        <dbReference type="SAM" id="Phobius"/>
    </source>
</evidence>
<evidence type="ECO:0000256" key="1">
    <source>
        <dbReference type="ARBA" id="ARBA00004141"/>
    </source>
</evidence>
<feature type="transmembrane region" description="Helical" evidence="6">
    <location>
        <begin position="12"/>
        <end position="36"/>
    </location>
</feature>
<keyword evidence="4 6" id="KW-1133">Transmembrane helix</keyword>
<evidence type="ECO:0000313" key="7">
    <source>
        <dbReference type="EMBL" id="PPE75150.1"/>
    </source>
</evidence>
<dbReference type="OrthoDB" id="9805314at2"/>
<evidence type="ECO:0000256" key="5">
    <source>
        <dbReference type="ARBA" id="ARBA00023136"/>
    </source>
</evidence>
<sequence>MEFLTSPELWIALITLAALEIVLGIDNIIFLSIMANKLPEHQRARARTIGLAGACLTRIALLMSLAWVARLTEPLFHVGDFGVSGRAIILIGGGLFLLGKSALEIHESVEGDGHGPDDVIGKVASVSFASIIVQIMILDIVFSLDSVITAVGMTNNIPVMVAAIVIAIGVMMFFSGAVGRFVERHPTIKILALSFLIMIGMVLIGEGMGFHVPKAYVYVAMGFSVAVEMLNIRMRGKIEKKESQVEL</sequence>
<dbReference type="GO" id="GO:0016020">
    <property type="term" value="C:membrane"/>
    <property type="evidence" value="ECO:0007669"/>
    <property type="project" value="UniProtKB-SubCell"/>
</dbReference>
<keyword evidence="8" id="KW-1185">Reference proteome</keyword>
<organism evidence="7 8">
    <name type="scientific">Solimonas fluminis</name>
    <dbReference type="NCBI Taxonomy" id="2086571"/>
    <lineage>
        <taxon>Bacteria</taxon>
        <taxon>Pseudomonadati</taxon>
        <taxon>Pseudomonadota</taxon>
        <taxon>Gammaproteobacteria</taxon>
        <taxon>Nevskiales</taxon>
        <taxon>Nevskiaceae</taxon>
        <taxon>Solimonas</taxon>
    </lineage>
</organism>
<comment type="subcellular location">
    <subcellularLocation>
        <location evidence="1">Membrane</location>
        <topology evidence="1">Multi-pass membrane protein</topology>
    </subcellularLocation>
</comment>
<feature type="transmembrane region" description="Helical" evidence="6">
    <location>
        <begin position="119"/>
        <end position="137"/>
    </location>
</feature>
<evidence type="ECO:0000256" key="3">
    <source>
        <dbReference type="ARBA" id="ARBA00022692"/>
    </source>
</evidence>